<name>A0A7D3XRD6_9BACL</name>
<dbReference type="Proteomes" id="UP000503088">
    <property type="component" value="Chromosome"/>
</dbReference>
<protein>
    <submittedName>
        <fullName evidence="1">Glycosyltransferase family 4 protein</fullName>
    </submittedName>
</protein>
<dbReference type="KEGG" id="kpul:GXN76_11560"/>
<dbReference type="GO" id="GO:0016740">
    <property type="term" value="F:transferase activity"/>
    <property type="evidence" value="ECO:0007669"/>
    <property type="project" value="UniProtKB-KW"/>
</dbReference>
<keyword evidence="2" id="KW-1185">Reference proteome</keyword>
<dbReference type="RefSeq" id="WP_173223323.1">
    <property type="nucleotide sequence ID" value="NZ_CP048104.1"/>
</dbReference>
<gene>
    <name evidence="1" type="ORF">GXN76_11560</name>
</gene>
<reference evidence="1 2" key="1">
    <citation type="submission" date="2020-01" db="EMBL/GenBank/DDBJ databases">
        <authorList>
            <person name="Gulvik C.A."/>
            <person name="Batra D.G."/>
        </authorList>
    </citation>
    <scope>NUCLEOTIDE SEQUENCE [LARGE SCALE GENOMIC DNA]</scope>
    <source>
        <strain evidence="1 2">W9323</strain>
    </source>
</reference>
<organism evidence="1 2">
    <name type="scientific">Kroppenstedtia pulmonis</name>
    <dbReference type="NCBI Taxonomy" id="1380685"/>
    <lineage>
        <taxon>Bacteria</taxon>
        <taxon>Bacillati</taxon>
        <taxon>Bacillota</taxon>
        <taxon>Bacilli</taxon>
        <taxon>Bacillales</taxon>
        <taxon>Thermoactinomycetaceae</taxon>
        <taxon>Kroppenstedtia</taxon>
    </lineage>
</organism>
<sequence>MGQQPQVLAFCQATASSVQVGVLAPIKRLASQGLIDFKYRESRFVTPEDVEQADTIIIVRGTQPEELNIALYSKLMGKYLVYYLDDDLLNMTDLSRTYDAYQNKEIRQNIFGIMGQCDCLWSPSPMIIHKYKGMFSKTVQTHGVALLLEDTSPYFSKRKNGSPFVIGFAGGIDHELYMNRSFLKELIQTLKKRYSYRIRIEFVGAKPNFVDSLGIRYTPYQYDFQEYKRIMKNKKWDIGIAPLPDTPFHRCKYYNKYLEYGAIGAAGIYSDVHPYKQVVRSGLNGIMVENKVEDWLAAIRYLMKNPDVHLNIRQQARKNLEHDYTSERIAESFLCQMKNTRFFERLNR</sequence>
<accession>A0A7D3XRD6</accession>
<dbReference type="AlphaFoldDB" id="A0A7D3XRD6"/>
<dbReference type="Gene3D" id="3.40.50.2000">
    <property type="entry name" value="Glycogen Phosphorylase B"/>
    <property type="match status" value="1"/>
</dbReference>
<dbReference type="SUPFAM" id="SSF53756">
    <property type="entry name" value="UDP-Glycosyltransferase/glycogen phosphorylase"/>
    <property type="match status" value="1"/>
</dbReference>
<keyword evidence="1" id="KW-0808">Transferase</keyword>
<dbReference type="EMBL" id="CP048104">
    <property type="protein sequence ID" value="QKG85042.1"/>
    <property type="molecule type" value="Genomic_DNA"/>
</dbReference>
<proteinExistence type="predicted"/>
<evidence type="ECO:0000313" key="1">
    <source>
        <dbReference type="EMBL" id="QKG85042.1"/>
    </source>
</evidence>
<evidence type="ECO:0000313" key="2">
    <source>
        <dbReference type="Proteomes" id="UP000503088"/>
    </source>
</evidence>
<dbReference type="Pfam" id="PF13692">
    <property type="entry name" value="Glyco_trans_1_4"/>
    <property type="match status" value="1"/>
</dbReference>